<feature type="compositionally biased region" description="Acidic residues" evidence="1">
    <location>
        <begin position="239"/>
        <end position="319"/>
    </location>
</feature>
<name>A0A011UBZ1_9HYPH</name>
<dbReference type="AlphaFoldDB" id="A0A011UBZ1"/>
<feature type="compositionally biased region" description="Polar residues" evidence="1">
    <location>
        <begin position="198"/>
        <end position="208"/>
    </location>
</feature>
<reference evidence="2 3" key="1">
    <citation type="submission" date="2014-02" db="EMBL/GenBank/DDBJ databases">
        <title>Aquamicrobium defluvii Genome sequencing.</title>
        <authorList>
            <person name="Wang X."/>
        </authorList>
    </citation>
    <scope>NUCLEOTIDE SEQUENCE [LARGE SCALE GENOMIC DNA]</scope>
    <source>
        <strain evidence="2 3">W13Z1</strain>
    </source>
</reference>
<sequence>MKAAVAAAGIATVAGKLVLAAGLSIPYAAPAFSASFDLPPPYVSRALGAVLIPINHASRHRYQIPPKLHGVYVLAVSPRGAAARQGIKPGDVLATVRDHPILVPADVDRLVWGALAVSVTDFLFGVARGSDIVHVNTNITVNNFNQTINVNNINNWTSVETQNNWTQIVNQYNTNISTSVTDSSYRSDVSVPEPGQNFDGTNRITKTGTDGLPEPGQNFDGTNRTADDIPEPGQNLSSDDTDDDVDDSDDDGSDDGDADDDVDDTDDDTDDADDDDVDDSDEADDDSDDDGSNDDDTDDDVDDTIDDDSDDYGGDDDEE</sequence>
<proteinExistence type="predicted"/>
<feature type="region of interest" description="Disordered" evidence="1">
    <location>
        <begin position="179"/>
        <end position="319"/>
    </location>
</feature>
<dbReference type="EMBL" id="JENY01000024">
    <property type="protein sequence ID" value="EXL03631.1"/>
    <property type="molecule type" value="Genomic_DNA"/>
</dbReference>
<evidence type="ECO:0000313" key="3">
    <source>
        <dbReference type="Proteomes" id="UP000019849"/>
    </source>
</evidence>
<evidence type="ECO:0000313" key="2">
    <source>
        <dbReference type="EMBL" id="EXL03631.1"/>
    </source>
</evidence>
<dbReference type="HOGENOM" id="CLU_870576_0_0_5"/>
<evidence type="ECO:0000256" key="1">
    <source>
        <dbReference type="SAM" id="MobiDB-lite"/>
    </source>
</evidence>
<dbReference type="STRING" id="69279.BG36_11555"/>
<organism evidence="2 3">
    <name type="scientific">Aquamicrobium defluvii</name>
    <dbReference type="NCBI Taxonomy" id="69279"/>
    <lineage>
        <taxon>Bacteria</taxon>
        <taxon>Pseudomonadati</taxon>
        <taxon>Pseudomonadota</taxon>
        <taxon>Alphaproteobacteria</taxon>
        <taxon>Hyphomicrobiales</taxon>
        <taxon>Phyllobacteriaceae</taxon>
        <taxon>Aquamicrobium</taxon>
    </lineage>
</organism>
<dbReference type="InterPro" id="IPR036034">
    <property type="entry name" value="PDZ_sf"/>
</dbReference>
<dbReference type="Proteomes" id="UP000019849">
    <property type="component" value="Unassembled WGS sequence"/>
</dbReference>
<accession>A0A011UBZ1</accession>
<dbReference type="PATRIC" id="fig|69279.3.peg.3405"/>
<comment type="caution">
    <text evidence="2">The sequence shown here is derived from an EMBL/GenBank/DDBJ whole genome shotgun (WGS) entry which is preliminary data.</text>
</comment>
<evidence type="ECO:0008006" key="4">
    <source>
        <dbReference type="Google" id="ProtNLM"/>
    </source>
</evidence>
<dbReference type="SUPFAM" id="SSF50156">
    <property type="entry name" value="PDZ domain-like"/>
    <property type="match status" value="1"/>
</dbReference>
<protein>
    <recommendedName>
        <fullName evidence="4">PDZ domain-containing protein</fullName>
    </recommendedName>
</protein>
<dbReference type="eggNOG" id="ENOG50349Q3">
    <property type="taxonomic scope" value="Bacteria"/>
</dbReference>
<dbReference type="Gene3D" id="2.30.42.10">
    <property type="match status" value="1"/>
</dbReference>
<gene>
    <name evidence="2" type="ORF">BG36_11555</name>
</gene>